<reference evidence="1" key="1">
    <citation type="submission" date="2014-11" db="EMBL/GenBank/DDBJ databases">
        <authorList>
            <person name="Amaro Gonzalez C."/>
        </authorList>
    </citation>
    <scope>NUCLEOTIDE SEQUENCE</scope>
</reference>
<accession>A0A0E9WGT1</accession>
<sequence length="62" mass="6895">MHGTIFLTKFLTKLGKGWGDCDSVCRVANFQAVCKSRVFDCPLCNVVPCLSVTLSAFHVWLM</sequence>
<proteinExistence type="predicted"/>
<name>A0A0E9WGT1_ANGAN</name>
<dbReference type="EMBL" id="GBXM01019081">
    <property type="protein sequence ID" value="JAH89496.1"/>
    <property type="molecule type" value="Transcribed_RNA"/>
</dbReference>
<dbReference type="AlphaFoldDB" id="A0A0E9WGT1"/>
<organism evidence="1">
    <name type="scientific">Anguilla anguilla</name>
    <name type="common">European freshwater eel</name>
    <name type="synonym">Muraena anguilla</name>
    <dbReference type="NCBI Taxonomy" id="7936"/>
    <lineage>
        <taxon>Eukaryota</taxon>
        <taxon>Metazoa</taxon>
        <taxon>Chordata</taxon>
        <taxon>Craniata</taxon>
        <taxon>Vertebrata</taxon>
        <taxon>Euteleostomi</taxon>
        <taxon>Actinopterygii</taxon>
        <taxon>Neopterygii</taxon>
        <taxon>Teleostei</taxon>
        <taxon>Anguilliformes</taxon>
        <taxon>Anguillidae</taxon>
        <taxon>Anguilla</taxon>
    </lineage>
</organism>
<evidence type="ECO:0000313" key="1">
    <source>
        <dbReference type="EMBL" id="JAH89496.1"/>
    </source>
</evidence>
<reference evidence="1" key="2">
    <citation type="journal article" date="2015" name="Fish Shellfish Immunol.">
        <title>Early steps in the European eel (Anguilla anguilla)-Vibrio vulnificus interaction in the gills: Role of the RtxA13 toxin.</title>
        <authorList>
            <person name="Callol A."/>
            <person name="Pajuelo D."/>
            <person name="Ebbesson L."/>
            <person name="Teles M."/>
            <person name="MacKenzie S."/>
            <person name="Amaro C."/>
        </authorList>
    </citation>
    <scope>NUCLEOTIDE SEQUENCE</scope>
</reference>
<protein>
    <submittedName>
        <fullName evidence="1">Uncharacterized protein</fullName>
    </submittedName>
</protein>